<keyword evidence="5 8" id="KW-0371">Homeobox</keyword>
<feature type="domain" description="Homeobox" evidence="11">
    <location>
        <begin position="581"/>
        <end position="644"/>
    </location>
</feature>
<evidence type="ECO:0000256" key="1">
    <source>
        <dbReference type="ARBA" id="ARBA00004123"/>
    </source>
</evidence>
<dbReference type="AlphaFoldDB" id="A0A9Q0ZFG9"/>
<dbReference type="InterPro" id="IPR008422">
    <property type="entry name" value="KN_HD"/>
</dbReference>
<dbReference type="InterPro" id="IPR050224">
    <property type="entry name" value="TALE_homeobox"/>
</dbReference>
<keyword evidence="3" id="KW-0805">Transcription regulation</keyword>
<feature type="transmembrane region" description="Helical" evidence="10">
    <location>
        <begin position="94"/>
        <end position="115"/>
    </location>
</feature>
<evidence type="ECO:0000256" key="5">
    <source>
        <dbReference type="ARBA" id="ARBA00023155"/>
    </source>
</evidence>
<keyword evidence="13" id="KW-1185">Reference proteome</keyword>
<feature type="DNA-binding region" description="Homeobox" evidence="8">
    <location>
        <begin position="583"/>
        <end position="645"/>
    </location>
</feature>
<keyword evidence="6" id="KW-0804">Transcription</keyword>
<proteinExistence type="inferred from homology"/>
<evidence type="ECO:0000256" key="6">
    <source>
        <dbReference type="ARBA" id="ARBA00023163"/>
    </source>
</evidence>
<keyword evidence="4 8" id="KW-0238">DNA-binding</keyword>
<feature type="compositionally biased region" description="Basic and acidic residues" evidence="9">
    <location>
        <begin position="32"/>
        <end position="41"/>
    </location>
</feature>
<keyword evidence="10" id="KW-0472">Membrane</keyword>
<feature type="compositionally biased region" description="Basic and acidic residues" evidence="9">
    <location>
        <begin position="657"/>
        <end position="666"/>
    </location>
</feature>
<dbReference type="OrthoDB" id="10056939at2759"/>
<dbReference type="SMART" id="SM00389">
    <property type="entry name" value="HOX"/>
    <property type="match status" value="1"/>
</dbReference>
<dbReference type="InterPro" id="IPR006563">
    <property type="entry name" value="POX_dom"/>
</dbReference>
<dbReference type="GO" id="GO:0003677">
    <property type="term" value="F:DNA binding"/>
    <property type="evidence" value="ECO:0007669"/>
    <property type="project" value="UniProtKB-UniRule"/>
</dbReference>
<dbReference type="Gene3D" id="1.10.10.60">
    <property type="entry name" value="Homeodomain-like"/>
    <property type="match status" value="1"/>
</dbReference>
<reference evidence="12" key="2">
    <citation type="journal article" date="2023" name="Int. J. Mol. Sci.">
        <title>De Novo Assembly and Annotation of 11 Diverse Shrub Willow (Salix) Genomes Reveals Novel Gene Organization in Sex-Linked Regions.</title>
        <authorList>
            <person name="Hyden B."/>
            <person name="Feng K."/>
            <person name="Yates T.B."/>
            <person name="Jawdy S."/>
            <person name="Cereghino C."/>
            <person name="Smart L.B."/>
            <person name="Muchero W."/>
        </authorList>
    </citation>
    <scope>NUCLEOTIDE SEQUENCE</scope>
    <source>
        <tissue evidence="12">Shoot tip</tissue>
    </source>
</reference>
<gene>
    <name evidence="12" type="ORF">OIU79_003646</name>
</gene>
<comment type="caution">
    <text evidence="12">The sequence shown here is derived from an EMBL/GenBank/DDBJ whole genome shotgun (WGS) entry which is preliminary data.</text>
</comment>
<sequence>MALRRPAMNRSCNRENPDILIVMIAEKQIMRGDEDDKERETMGPQKPAREMSGTAPKTCLGCLRELTYFVNRCGTDHFVFCLQGMLVDVVLQEFFRSFFFFSLLSLGAILVRLQLHGLYRPSLISLLCFYTANSAREIWKLEMRGVPYKCKERCFASESHMAGRNSVTMDCSSQRAPNSLVQLDSFNLNHHNQTLVGFSMLPTLQGEPISDLHANVHMANRSSFMNSDALVASFGRNVVGDALPGCSRSAGNTPFEEQFGGGISDYALATLVDIRSGLQENLNNLAISGPSSYPLEELRSFVSNDCTNASISSLPSSLNYGCGEVFGSANGKEDFDRFPTSRELGGRAPLRAGFQPHLSIGNLQPNDWTACNGVNPSVMDSRSIPDQCSDITYNHAARHFSKETRYLHVIQEILAQIASYSLGNLDQVRSSTAGFKTGASTLFSSSYAMEGGAPPMGFDKSPGLDVQMDPALQKRALEAKRTQLLALLQLVDERYSQCLDEIHTAISAFHAATELDPQIHTRFALQTVSLLYKRLREQISNQILAMGAHLDSGDTIETEGSVETSYLQKQWTLQQLKKNEHQLWRPQRGLPERSVSVLRAWMFQNFLHPYPKDAEKHLLAVKSGLTRSQVSNWFINARVRLWKPMIEEMYAEMNRRKGRQNEEGANRNHRGLISINNPRFNVS</sequence>
<keyword evidence="10" id="KW-1133">Transmembrane helix</keyword>
<reference evidence="12" key="1">
    <citation type="submission" date="2022-11" db="EMBL/GenBank/DDBJ databases">
        <authorList>
            <person name="Hyden B.L."/>
            <person name="Feng K."/>
            <person name="Yates T."/>
            <person name="Jawdy S."/>
            <person name="Smart L.B."/>
            <person name="Muchero W."/>
        </authorList>
    </citation>
    <scope>NUCLEOTIDE SEQUENCE</scope>
    <source>
        <tissue evidence="12">Shoot tip</tissue>
    </source>
</reference>
<dbReference type="EMBL" id="JAPFFK010000012">
    <property type="protein sequence ID" value="KAJ6732599.1"/>
    <property type="molecule type" value="Genomic_DNA"/>
</dbReference>
<dbReference type="Pfam" id="PF07526">
    <property type="entry name" value="POX"/>
    <property type="match status" value="1"/>
</dbReference>
<dbReference type="GO" id="GO:0006355">
    <property type="term" value="P:regulation of DNA-templated transcription"/>
    <property type="evidence" value="ECO:0007669"/>
    <property type="project" value="InterPro"/>
</dbReference>
<feature type="region of interest" description="Disordered" evidence="9">
    <location>
        <begin position="32"/>
        <end position="52"/>
    </location>
</feature>
<evidence type="ECO:0000256" key="4">
    <source>
        <dbReference type="ARBA" id="ARBA00023125"/>
    </source>
</evidence>
<dbReference type="InterPro" id="IPR001356">
    <property type="entry name" value="HD"/>
</dbReference>
<keyword evidence="7 8" id="KW-0539">Nucleus</keyword>
<feature type="compositionally biased region" description="Polar residues" evidence="9">
    <location>
        <begin position="674"/>
        <end position="683"/>
    </location>
</feature>
<evidence type="ECO:0000256" key="8">
    <source>
        <dbReference type="PROSITE-ProRule" id="PRU00108"/>
    </source>
</evidence>
<evidence type="ECO:0000313" key="12">
    <source>
        <dbReference type="EMBL" id="KAJ6732599.1"/>
    </source>
</evidence>
<dbReference type="PANTHER" id="PTHR11850">
    <property type="entry name" value="HOMEOBOX PROTEIN TRANSCRIPTION FACTORS"/>
    <property type="match status" value="1"/>
</dbReference>
<evidence type="ECO:0000259" key="11">
    <source>
        <dbReference type="PROSITE" id="PS50071"/>
    </source>
</evidence>
<evidence type="ECO:0000313" key="13">
    <source>
        <dbReference type="Proteomes" id="UP001151532"/>
    </source>
</evidence>
<feature type="region of interest" description="Disordered" evidence="9">
    <location>
        <begin position="657"/>
        <end position="683"/>
    </location>
</feature>
<comment type="similarity">
    <text evidence="2">Belongs to the TALE/BELL homeobox family.</text>
</comment>
<name>A0A9Q0ZFG9_SALPP</name>
<evidence type="ECO:0000256" key="2">
    <source>
        <dbReference type="ARBA" id="ARBA00006454"/>
    </source>
</evidence>
<dbReference type="SUPFAM" id="SSF46689">
    <property type="entry name" value="Homeodomain-like"/>
    <property type="match status" value="1"/>
</dbReference>
<dbReference type="CDD" id="cd00086">
    <property type="entry name" value="homeodomain"/>
    <property type="match status" value="1"/>
</dbReference>
<comment type="subcellular location">
    <subcellularLocation>
        <location evidence="1 8">Nucleus</location>
    </subcellularLocation>
</comment>
<dbReference type="InterPro" id="IPR009057">
    <property type="entry name" value="Homeodomain-like_sf"/>
</dbReference>
<protein>
    <submittedName>
        <fullName evidence="12">HOMEOBOX PROTEIN TRANSCRIPTION FACTORS</fullName>
    </submittedName>
</protein>
<organism evidence="12 13">
    <name type="scientific">Salix purpurea</name>
    <name type="common">Purple osier willow</name>
    <dbReference type="NCBI Taxonomy" id="77065"/>
    <lineage>
        <taxon>Eukaryota</taxon>
        <taxon>Viridiplantae</taxon>
        <taxon>Streptophyta</taxon>
        <taxon>Embryophyta</taxon>
        <taxon>Tracheophyta</taxon>
        <taxon>Spermatophyta</taxon>
        <taxon>Magnoliopsida</taxon>
        <taxon>eudicotyledons</taxon>
        <taxon>Gunneridae</taxon>
        <taxon>Pentapetalae</taxon>
        <taxon>rosids</taxon>
        <taxon>fabids</taxon>
        <taxon>Malpighiales</taxon>
        <taxon>Salicaceae</taxon>
        <taxon>Saliceae</taxon>
        <taxon>Salix</taxon>
    </lineage>
</organism>
<accession>A0A9Q0ZFG9</accession>
<dbReference type="PROSITE" id="PS50071">
    <property type="entry name" value="HOMEOBOX_2"/>
    <property type="match status" value="1"/>
</dbReference>
<keyword evidence="10" id="KW-0812">Transmembrane</keyword>
<evidence type="ECO:0000256" key="9">
    <source>
        <dbReference type="SAM" id="MobiDB-lite"/>
    </source>
</evidence>
<dbReference type="Proteomes" id="UP001151532">
    <property type="component" value="Chromosome 18"/>
</dbReference>
<dbReference type="Pfam" id="PF05920">
    <property type="entry name" value="Homeobox_KN"/>
    <property type="match status" value="1"/>
</dbReference>
<evidence type="ECO:0000256" key="7">
    <source>
        <dbReference type="ARBA" id="ARBA00023242"/>
    </source>
</evidence>
<dbReference type="GO" id="GO:0005634">
    <property type="term" value="C:nucleus"/>
    <property type="evidence" value="ECO:0007669"/>
    <property type="project" value="UniProtKB-SubCell"/>
</dbReference>
<dbReference type="SMART" id="SM00574">
    <property type="entry name" value="POX"/>
    <property type="match status" value="1"/>
</dbReference>
<evidence type="ECO:0000256" key="3">
    <source>
        <dbReference type="ARBA" id="ARBA00023015"/>
    </source>
</evidence>
<evidence type="ECO:0000256" key="10">
    <source>
        <dbReference type="SAM" id="Phobius"/>
    </source>
</evidence>